<dbReference type="OMA" id="SAWQESI"/>
<evidence type="ECO:0000256" key="4">
    <source>
        <dbReference type="ARBA" id="ARBA00022664"/>
    </source>
</evidence>
<feature type="coiled-coil region" evidence="8">
    <location>
        <begin position="146"/>
        <end position="173"/>
    </location>
</feature>
<keyword evidence="5" id="KW-0747">Spliceosome</keyword>
<keyword evidence="7" id="KW-0539">Nucleus</keyword>
<name>A0A9Q0RMH8_BLOTA</name>
<dbReference type="GO" id="GO:0071011">
    <property type="term" value="C:precatalytic spliceosome"/>
    <property type="evidence" value="ECO:0007669"/>
    <property type="project" value="TreeGrafter"/>
</dbReference>
<comment type="caution">
    <text evidence="9">The sequence shown here is derived from an EMBL/GenBank/DDBJ whole genome shotgun (WGS) entry which is preliminary data.</text>
</comment>
<dbReference type="GO" id="GO:0071013">
    <property type="term" value="C:catalytic step 2 spliceosome"/>
    <property type="evidence" value="ECO:0007669"/>
    <property type="project" value="TreeGrafter"/>
</dbReference>
<evidence type="ECO:0000256" key="8">
    <source>
        <dbReference type="SAM" id="Coils"/>
    </source>
</evidence>
<organism evidence="9 10">
    <name type="scientific">Blomia tropicalis</name>
    <name type="common">Mite</name>
    <dbReference type="NCBI Taxonomy" id="40697"/>
    <lineage>
        <taxon>Eukaryota</taxon>
        <taxon>Metazoa</taxon>
        <taxon>Ecdysozoa</taxon>
        <taxon>Arthropoda</taxon>
        <taxon>Chelicerata</taxon>
        <taxon>Arachnida</taxon>
        <taxon>Acari</taxon>
        <taxon>Acariformes</taxon>
        <taxon>Sarcoptiformes</taxon>
        <taxon>Astigmata</taxon>
        <taxon>Glycyphagoidea</taxon>
        <taxon>Echimyopodidae</taxon>
        <taxon>Blomia</taxon>
    </lineage>
</organism>
<comment type="similarity">
    <text evidence="2">Belongs to the SPF27 family.</text>
</comment>
<evidence type="ECO:0000256" key="7">
    <source>
        <dbReference type="ARBA" id="ARBA00023242"/>
    </source>
</evidence>
<dbReference type="AlphaFoldDB" id="A0A9Q0RMH8"/>
<dbReference type="EMBL" id="JAPWDV010000002">
    <property type="protein sequence ID" value="KAJ6221408.1"/>
    <property type="molecule type" value="Genomic_DNA"/>
</dbReference>
<keyword evidence="4" id="KW-0507">mRNA processing</keyword>
<keyword evidence="6" id="KW-0508">mRNA splicing</keyword>
<reference evidence="9" key="1">
    <citation type="submission" date="2022-12" db="EMBL/GenBank/DDBJ databases">
        <title>Genome assemblies of Blomia tropicalis.</title>
        <authorList>
            <person name="Cui Y."/>
        </authorList>
    </citation>
    <scope>NUCLEOTIDE SEQUENCE</scope>
    <source>
        <tissue evidence="9">Adult mites</tissue>
    </source>
</reference>
<sequence length="227" mass="26638">MSSTLSSFYVDALPYIDQEYNDPQVRLAVAQLIEDETRRYKPTKNYLETVVNLPPHNITQFETEILRNEFERLKNGQPMEPLSMKRYELPPPPTGKLNDLWSWNESLENSYSQLEHQSIRVDNLELMNCYGAEAWKTYNSFLGKLAERSRLQLEALKKQIQEINLERKTRQIDAGERIKILEEIWVTLVSKNYEIERACVQLASENGKLEQKLLQKESLNNDNDKNN</sequence>
<evidence type="ECO:0000256" key="3">
    <source>
        <dbReference type="ARBA" id="ARBA00014158"/>
    </source>
</evidence>
<evidence type="ECO:0000256" key="6">
    <source>
        <dbReference type="ARBA" id="ARBA00023187"/>
    </source>
</evidence>
<dbReference type="OrthoDB" id="205794at2759"/>
<dbReference type="InterPro" id="IPR008409">
    <property type="entry name" value="SPF27"/>
</dbReference>
<accession>A0A9Q0RMH8</accession>
<dbReference type="GO" id="GO:0008380">
    <property type="term" value="P:RNA splicing"/>
    <property type="evidence" value="ECO:0007669"/>
    <property type="project" value="UniProtKB-KW"/>
</dbReference>
<dbReference type="Proteomes" id="UP001142055">
    <property type="component" value="Chromosome 2"/>
</dbReference>
<evidence type="ECO:0000313" key="9">
    <source>
        <dbReference type="EMBL" id="KAJ6221408.1"/>
    </source>
</evidence>
<evidence type="ECO:0000313" key="10">
    <source>
        <dbReference type="Proteomes" id="UP001142055"/>
    </source>
</evidence>
<proteinExistence type="inferred from homology"/>
<evidence type="ECO:0000256" key="1">
    <source>
        <dbReference type="ARBA" id="ARBA00004123"/>
    </source>
</evidence>
<protein>
    <recommendedName>
        <fullName evidence="3">Pre-mRNA-splicing factor SPF27</fullName>
    </recommendedName>
</protein>
<dbReference type="PANTHER" id="PTHR13296">
    <property type="entry name" value="BCAS2 PROTEIN"/>
    <property type="match status" value="1"/>
</dbReference>
<gene>
    <name evidence="9" type="ORF">RDWZM_007220</name>
</gene>
<dbReference type="GO" id="GO:0000974">
    <property type="term" value="C:Prp19 complex"/>
    <property type="evidence" value="ECO:0007669"/>
    <property type="project" value="TreeGrafter"/>
</dbReference>
<dbReference type="PANTHER" id="PTHR13296:SF0">
    <property type="entry name" value="PRE-MRNA-SPLICING FACTOR SPF27"/>
    <property type="match status" value="1"/>
</dbReference>
<dbReference type="Pfam" id="PF05700">
    <property type="entry name" value="BCAS2"/>
    <property type="match status" value="1"/>
</dbReference>
<comment type="subcellular location">
    <subcellularLocation>
        <location evidence="1">Nucleus</location>
    </subcellularLocation>
</comment>
<dbReference type="GO" id="GO:0006397">
    <property type="term" value="P:mRNA processing"/>
    <property type="evidence" value="ECO:0007669"/>
    <property type="project" value="UniProtKB-KW"/>
</dbReference>
<keyword evidence="10" id="KW-1185">Reference proteome</keyword>
<evidence type="ECO:0000256" key="2">
    <source>
        <dbReference type="ARBA" id="ARBA00010788"/>
    </source>
</evidence>
<evidence type="ECO:0000256" key="5">
    <source>
        <dbReference type="ARBA" id="ARBA00022728"/>
    </source>
</evidence>
<keyword evidence="8" id="KW-0175">Coiled coil</keyword>